<proteinExistence type="predicted"/>
<organism evidence="1 2">
    <name type="scientific">Agrobacterium tumefaciens</name>
    <dbReference type="NCBI Taxonomy" id="358"/>
    <lineage>
        <taxon>Bacteria</taxon>
        <taxon>Pseudomonadati</taxon>
        <taxon>Pseudomonadota</taxon>
        <taxon>Alphaproteobacteria</taxon>
        <taxon>Hyphomicrobiales</taxon>
        <taxon>Rhizobiaceae</taxon>
        <taxon>Rhizobium/Agrobacterium group</taxon>
        <taxon>Agrobacterium</taxon>
        <taxon>Agrobacterium tumefaciens complex</taxon>
    </lineage>
</organism>
<dbReference type="Proteomes" id="UP000077098">
    <property type="component" value="Unassembled WGS sequence"/>
</dbReference>
<dbReference type="EMBL" id="LXPS01000003">
    <property type="protein sequence ID" value="OAE49171.1"/>
    <property type="molecule type" value="Genomic_DNA"/>
</dbReference>
<comment type="caution">
    <text evidence="1">The sequence shown here is derived from an EMBL/GenBank/DDBJ whole genome shotgun (WGS) entry which is preliminary data.</text>
</comment>
<dbReference type="AlphaFoldDB" id="A0A176XH89"/>
<accession>A0A176XH89</accession>
<evidence type="ECO:0000313" key="2">
    <source>
        <dbReference type="Proteomes" id="UP000077098"/>
    </source>
</evidence>
<evidence type="ECO:0000313" key="1">
    <source>
        <dbReference type="EMBL" id="OAE49171.1"/>
    </source>
</evidence>
<name>A0A176XH89_AGRTU</name>
<protein>
    <submittedName>
        <fullName evidence="1">Uncharacterized protein</fullName>
    </submittedName>
</protein>
<gene>
    <name evidence="1" type="ORF">A7J57_00715</name>
</gene>
<reference evidence="1 2" key="1">
    <citation type="submission" date="2016-05" db="EMBL/GenBank/DDBJ databases">
        <authorList>
            <person name="Lavstsen T."/>
            <person name="Jespersen J.S."/>
        </authorList>
    </citation>
    <scope>NUCLEOTIDE SEQUENCE [LARGE SCALE GENOMIC DNA]</scope>
    <source>
        <strain evidence="1 2">KCJ1736</strain>
    </source>
</reference>
<sequence length="143" mass="16413">MHYVQKLLPTLDWKSGPLGVRLRYEPDEPIKFQQEYIAARTKAANTTAAAIKTAEGKGDAPQLELWPLNLVDFLDRRVRSFFKVKAYLLDPACRYGKCFHISLATTDRLAAPRHDLNSVQHGLRPSRAVFYGRTGSRRNRDWQ</sequence>